<proteinExistence type="predicted"/>
<sequence>MISEYTKEDVSNILYVINNAALKYKGAIPDDCWHEPYMSEQELLNEFDSGVRMFGYEKDNVLVGVMGIQELKDVTLIRHAYTVSTYQGSGIGKSLLQYLFKINKNSILYVGTWQDATWAIQFYEKSGFVMQKRKQTVELLKRYWEVSLKQIENSVVLEK</sequence>
<gene>
    <name evidence="2" type="ORF">METZ01_LOCUS30979</name>
</gene>
<evidence type="ECO:0000313" key="2">
    <source>
        <dbReference type="EMBL" id="SUZ78125.1"/>
    </source>
</evidence>
<dbReference type="InterPro" id="IPR000182">
    <property type="entry name" value="GNAT_dom"/>
</dbReference>
<name>A0A381QFL1_9ZZZZ</name>
<dbReference type="GO" id="GO:0016747">
    <property type="term" value="F:acyltransferase activity, transferring groups other than amino-acyl groups"/>
    <property type="evidence" value="ECO:0007669"/>
    <property type="project" value="InterPro"/>
</dbReference>
<dbReference type="CDD" id="cd04301">
    <property type="entry name" value="NAT_SF"/>
    <property type="match status" value="1"/>
</dbReference>
<dbReference type="EMBL" id="UINC01001341">
    <property type="protein sequence ID" value="SUZ78125.1"/>
    <property type="molecule type" value="Genomic_DNA"/>
</dbReference>
<protein>
    <recommendedName>
        <fullName evidence="1">N-acetyltransferase domain-containing protein</fullName>
    </recommendedName>
</protein>
<dbReference type="Pfam" id="PF13673">
    <property type="entry name" value="Acetyltransf_10"/>
    <property type="match status" value="1"/>
</dbReference>
<evidence type="ECO:0000259" key="1">
    <source>
        <dbReference type="PROSITE" id="PS51186"/>
    </source>
</evidence>
<reference evidence="2" key="1">
    <citation type="submission" date="2018-05" db="EMBL/GenBank/DDBJ databases">
        <authorList>
            <person name="Lanie J.A."/>
            <person name="Ng W.-L."/>
            <person name="Kazmierczak K.M."/>
            <person name="Andrzejewski T.M."/>
            <person name="Davidsen T.M."/>
            <person name="Wayne K.J."/>
            <person name="Tettelin H."/>
            <person name="Glass J.I."/>
            <person name="Rusch D."/>
            <person name="Podicherti R."/>
            <person name="Tsui H.-C.T."/>
            <person name="Winkler M.E."/>
        </authorList>
    </citation>
    <scope>NUCLEOTIDE SEQUENCE</scope>
</reference>
<dbReference type="PROSITE" id="PS51186">
    <property type="entry name" value="GNAT"/>
    <property type="match status" value="1"/>
</dbReference>
<accession>A0A381QFL1</accession>
<organism evidence="2">
    <name type="scientific">marine metagenome</name>
    <dbReference type="NCBI Taxonomy" id="408172"/>
    <lineage>
        <taxon>unclassified sequences</taxon>
        <taxon>metagenomes</taxon>
        <taxon>ecological metagenomes</taxon>
    </lineage>
</organism>
<dbReference type="AlphaFoldDB" id="A0A381QFL1"/>
<dbReference type="SUPFAM" id="SSF55729">
    <property type="entry name" value="Acyl-CoA N-acyltransferases (Nat)"/>
    <property type="match status" value="1"/>
</dbReference>
<dbReference type="Gene3D" id="3.40.630.30">
    <property type="match status" value="1"/>
</dbReference>
<dbReference type="InterPro" id="IPR016181">
    <property type="entry name" value="Acyl_CoA_acyltransferase"/>
</dbReference>
<feature type="domain" description="N-acetyltransferase" evidence="1">
    <location>
        <begin position="1"/>
        <end position="149"/>
    </location>
</feature>